<feature type="transmembrane region" description="Helical" evidence="1">
    <location>
        <begin position="49"/>
        <end position="69"/>
    </location>
</feature>
<dbReference type="AlphaFoldDB" id="A0AAV4LIL0"/>
<sequence>MCGVPVHRIVWGRGPQLFRLCALEVRLLPLSGYVLPVGVLHARRRWQGVLIALSGVLAPWLVVGVMILIHATSYGWLREFFWGWMIWSVVGLGQLLPMRQRDGWWALVALGVLPAPHMDREGDS</sequence>
<keyword evidence="3" id="KW-1185">Reference proteome</keyword>
<keyword evidence="1" id="KW-1133">Transmembrane helix</keyword>
<evidence type="ECO:0000313" key="2">
    <source>
        <dbReference type="EMBL" id="GIM47665.1"/>
    </source>
</evidence>
<feature type="transmembrane region" description="Helical" evidence="1">
    <location>
        <begin position="81"/>
        <end position="98"/>
    </location>
</feature>
<name>A0AAV4LIL0_9BACL</name>
<organism evidence="2 3">
    <name type="scientific">Collibacillus ludicampi</name>
    <dbReference type="NCBI Taxonomy" id="2771369"/>
    <lineage>
        <taxon>Bacteria</taxon>
        <taxon>Bacillati</taxon>
        <taxon>Bacillota</taxon>
        <taxon>Bacilli</taxon>
        <taxon>Bacillales</taxon>
        <taxon>Alicyclobacillaceae</taxon>
        <taxon>Collibacillus</taxon>
    </lineage>
</organism>
<dbReference type="Proteomes" id="UP001057291">
    <property type="component" value="Unassembled WGS sequence"/>
</dbReference>
<keyword evidence="1" id="KW-0812">Transmembrane</keyword>
<accession>A0AAV4LIL0</accession>
<gene>
    <name evidence="2" type="ORF">DNHGIG_32140</name>
</gene>
<comment type="caution">
    <text evidence="2">The sequence shown here is derived from an EMBL/GenBank/DDBJ whole genome shotgun (WGS) entry which is preliminary data.</text>
</comment>
<reference evidence="2" key="1">
    <citation type="journal article" date="2023" name="Int. J. Syst. Evol. Microbiol.">
        <title>Collibacillus ludicampi gen. nov., sp. nov., a new soil bacterium of the family Alicyclobacillaceae.</title>
        <authorList>
            <person name="Jojima T."/>
            <person name="Ioku Y."/>
            <person name="Fukuta Y."/>
            <person name="Shirasaka N."/>
            <person name="Matsumura Y."/>
            <person name="Mori M."/>
        </authorList>
    </citation>
    <scope>NUCLEOTIDE SEQUENCE</scope>
    <source>
        <strain evidence="2">TP075</strain>
    </source>
</reference>
<protein>
    <submittedName>
        <fullName evidence="2">Uncharacterized protein</fullName>
    </submittedName>
</protein>
<dbReference type="EMBL" id="BOQE01000001">
    <property type="protein sequence ID" value="GIM47665.1"/>
    <property type="molecule type" value="Genomic_DNA"/>
</dbReference>
<keyword evidence="1" id="KW-0472">Membrane</keyword>
<evidence type="ECO:0000313" key="3">
    <source>
        <dbReference type="Proteomes" id="UP001057291"/>
    </source>
</evidence>
<proteinExistence type="predicted"/>
<evidence type="ECO:0000256" key="1">
    <source>
        <dbReference type="SAM" id="Phobius"/>
    </source>
</evidence>